<dbReference type="Proteomes" id="UP000245956">
    <property type="component" value="Unassembled WGS sequence"/>
</dbReference>
<dbReference type="EMBL" id="LCWV01000019">
    <property type="protein sequence ID" value="PWI67267.1"/>
    <property type="molecule type" value="Genomic_DNA"/>
</dbReference>
<feature type="region of interest" description="Disordered" evidence="1">
    <location>
        <begin position="181"/>
        <end position="222"/>
    </location>
</feature>
<evidence type="ECO:0000313" key="5">
    <source>
        <dbReference type="Proteomes" id="UP001287286"/>
    </source>
</evidence>
<feature type="compositionally biased region" description="Low complexity" evidence="1">
    <location>
        <begin position="186"/>
        <end position="205"/>
    </location>
</feature>
<accession>A0A2U3DYE9</accession>
<feature type="region of interest" description="Disordered" evidence="1">
    <location>
        <begin position="23"/>
        <end position="43"/>
    </location>
</feature>
<comment type="caution">
    <text evidence="3">The sequence shown here is derived from an EMBL/GenBank/DDBJ whole genome shotgun (WGS) entry which is preliminary data.</text>
</comment>
<gene>
    <name evidence="3" type="ORF">PCL_03035</name>
    <name evidence="2" type="ORF">Purlil1_473</name>
</gene>
<reference evidence="3" key="1">
    <citation type="submission" date="2015-05" db="EMBL/GenBank/DDBJ databases">
        <authorList>
            <person name="Wang D.B."/>
            <person name="Wang M."/>
        </authorList>
    </citation>
    <scope>NUCLEOTIDE SEQUENCE</scope>
    <source>
        <strain evidence="3">36-1</strain>
    </source>
</reference>
<reference evidence="3 4" key="2">
    <citation type="journal article" date="2016" name="Front. Microbiol.">
        <title>Genome and transcriptome sequences reveal the specific parasitism of the nematophagous Purpureocillium lilacinum 36-1.</title>
        <authorList>
            <person name="Xie J."/>
            <person name="Li S."/>
            <person name="Mo C."/>
            <person name="Xiao X."/>
            <person name="Peng D."/>
            <person name="Wang G."/>
            <person name="Xiao Y."/>
        </authorList>
    </citation>
    <scope>NUCLEOTIDE SEQUENCE [LARGE SCALE GENOMIC DNA]</scope>
    <source>
        <strain evidence="3 4">36-1</strain>
    </source>
</reference>
<evidence type="ECO:0008006" key="6">
    <source>
        <dbReference type="Google" id="ProtNLM"/>
    </source>
</evidence>
<sequence length="271" mass="28758">MSTQRLPAQRQLLESLVVSLSSAPPSLAPSQADKHVADASDAEEVDRRRRLLLTLHVLFPDMVLSALDLLDRKLVTRFVAAVEPEASRGVETEDPSAGLAEHAENAGEPASPTGRCQAAGRHSTGCVQAYFVRSLASTLSRRGGRDPPSAPRTYAVHLDAWSCSCAGFALDAFAHYDGAAAQEGHASTPPAASPQQPGPMEQQPQRTQAAGQGWLFGGMSSDGRPGHGEDVPCCKHLLACLLAETWGSLLGTRVDEKRATREEMAGMMAIV</sequence>
<organism evidence="3 4">
    <name type="scientific">Purpureocillium lilacinum</name>
    <name type="common">Paecilomyces lilacinus</name>
    <dbReference type="NCBI Taxonomy" id="33203"/>
    <lineage>
        <taxon>Eukaryota</taxon>
        <taxon>Fungi</taxon>
        <taxon>Dikarya</taxon>
        <taxon>Ascomycota</taxon>
        <taxon>Pezizomycotina</taxon>
        <taxon>Sordariomycetes</taxon>
        <taxon>Hypocreomycetidae</taxon>
        <taxon>Hypocreales</taxon>
        <taxon>Ophiocordycipitaceae</taxon>
        <taxon>Purpureocillium</taxon>
    </lineage>
</organism>
<protein>
    <recommendedName>
        <fullName evidence="6">SWIM-type domain-containing protein</fullName>
    </recommendedName>
</protein>
<dbReference type="AlphaFoldDB" id="A0A2U3DYE9"/>
<dbReference type="Proteomes" id="UP001287286">
    <property type="component" value="Unassembled WGS sequence"/>
</dbReference>
<dbReference type="EMBL" id="JAWRVI010000002">
    <property type="protein sequence ID" value="KAK4094777.1"/>
    <property type="molecule type" value="Genomic_DNA"/>
</dbReference>
<name>A0A2U3DYE9_PURLI</name>
<evidence type="ECO:0000313" key="4">
    <source>
        <dbReference type="Proteomes" id="UP000245956"/>
    </source>
</evidence>
<evidence type="ECO:0000313" key="3">
    <source>
        <dbReference type="EMBL" id="PWI67267.1"/>
    </source>
</evidence>
<evidence type="ECO:0000313" key="2">
    <source>
        <dbReference type="EMBL" id="KAK4094777.1"/>
    </source>
</evidence>
<reference evidence="2" key="3">
    <citation type="submission" date="2023-11" db="EMBL/GenBank/DDBJ databases">
        <authorList>
            <person name="Beijen E."/>
            <person name="Ohm R.A."/>
        </authorList>
    </citation>
    <scope>NUCLEOTIDE SEQUENCE</scope>
    <source>
        <strain evidence="2">CBS 150709</strain>
    </source>
</reference>
<keyword evidence="5" id="KW-1185">Reference proteome</keyword>
<proteinExistence type="predicted"/>
<evidence type="ECO:0000256" key="1">
    <source>
        <dbReference type="SAM" id="MobiDB-lite"/>
    </source>
</evidence>
<reference evidence="2 5" key="4">
    <citation type="journal article" date="2024" name="Microbiol. Resour. Announc.">
        <title>Genome annotations for the ascomycete fungi Trichoderma harzianum, Trichoderma aggressivum, and Purpureocillium lilacinum.</title>
        <authorList>
            <person name="Beijen E.P.W."/>
            <person name="Ohm R.A."/>
        </authorList>
    </citation>
    <scope>NUCLEOTIDE SEQUENCE [LARGE SCALE GENOMIC DNA]</scope>
    <source>
        <strain evidence="2 5">CBS 150709</strain>
    </source>
</reference>
<feature type="region of interest" description="Disordered" evidence="1">
    <location>
        <begin position="85"/>
        <end position="119"/>
    </location>
</feature>